<accession>A0A1H7YNK3</accession>
<proteinExistence type="predicted"/>
<evidence type="ECO:0000313" key="1">
    <source>
        <dbReference type="EMBL" id="SEM47690.1"/>
    </source>
</evidence>
<organism evidence="1 2">
    <name type="scientific">Rhodococcus maanshanensis</name>
    <dbReference type="NCBI Taxonomy" id="183556"/>
    <lineage>
        <taxon>Bacteria</taxon>
        <taxon>Bacillati</taxon>
        <taxon>Actinomycetota</taxon>
        <taxon>Actinomycetes</taxon>
        <taxon>Mycobacteriales</taxon>
        <taxon>Nocardiaceae</taxon>
        <taxon>Rhodococcus</taxon>
    </lineage>
</organism>
<name>A0A1H7YNK3_9NOCA</name>
<protein>
    <submittedName>
        <fullName evidence="1">Uncharacterized protein</fullName>
    </submittedName>
</protein>
<dbReference type="EMBL" id="FOAW01000043">
    <property type="protein sequence ID" value="SEM47690.1"/>
    <property type="molecule type" value="Genomic_DNA"/>
</dbReference>
<gene>
    <name evidence="1" type="ORF">SAMN05444583_1439</name>
</gene>
<dbReference type="Proteomes" id="UP000198677">
    <property type="component" value="Unassembled WGS sequence"/>
</dbReference>
<dbReference type="AlphaFoldDB" id="A0A1H7YNK3"/>
<dbReference type="OrthoDB" id="9904378at2"/>
<dbReference type="RefSeq" id="WP_143069525.1">
    <property type="nucleotide sequence ID" value="NZ_FOAW01000043.1"/>
</dbReference>
<evidence type="ECO:0000313" key="2">
    <source>
        <dbReference type="Proteomes" id="UP000198677"/>
    </source>
</evidence>
<keyword evidence="2" id="KW-1185">Reference proteome</keyword>
<reference evidence="2" key="1">
    <citation type="submission" date="2016-10" db="EMBL/GenBank/DDBJ databases">
        <authorList>
            <person name="Varghese N."/>
            <person name="Submissions S."/>
        </authorList>
    </citation>
    <scope>NUCLEOTIDE SEQUENCE [LARGE SCALE GENOMIC DNA]</scope>
    <source>
        <strain evidence="2">DSM 44675</strain>
    </source>
</reference>
<sequence>MLRLAAVGSIPARLPATGGTIEVVSDVGDLTAVVTEIESRLANEQVDDQDRESLLHDRDRATLFLAAVRSGRRELIRQDLYFDLLERYPAQAQGGNDES</sequence>